<dbReference type="InterPro" id="IPR053224">
    <property type="entry name" value="Sensory_adhesion_molecule"/>
</dbReference>
<dbReference type="PANTHER" id="PTHR31460:SF3">
    <property type="entry name" value="MESOCENTIN"/>
    <property type="match status" value="1"/>
</dbReference>
<dbReference type="SUPFAM" id="SSF63829">
    <property type="entry name" value="Calcium-dependent phosphotriesterase"/>
    <property type="match status" value="1"/>
</dbReference>
<gene>
    <name evidence="2" type="ORF">ACFOD4_20740</name>
</gene>
<dbReference type="Gene3D" id="2.130.10.10">
    <property type="entry name" value="YVTN repeat-like/Quinoprotein amine dehydrogenase"/>
    <property type="match status" value="1"/>
</dbReference>
<accession>A0ABV7G6K1</accession>
<evidence type="ECO:0000313" key="2">
    <source>
        <dbReference type="EMBL" id="MFC3127498.1"/>
    </source>
</evidence>
<proteinExistence type="predicted"/>
<dbReference type="Proteomes" id="UP001595593">
    <property type="component" value="Unassembled WGS sequence"/>
</dbReference>
<feature type="chain" id="PRO_5047027676" evidence="1">
    <location>
        <begin position="20"/>
        <end position="328"/>
    </location>
</feature>
<dbReference type="EMBL" id="JBHRTN010000028">
    <property type="protein sequence ID" value="MFC3127498.1"/>
    <property type="molecule type" value="Genomic_DNA"/>
</dbReference>
<evidence type="ECO:0000256" key="1">
    <source>
        <dbReference type="SAM" id="SignalP"/>
    </source>
</evidence>
<dbReference type="PANTHER" id="PTHR31460">
    <property type="match status" value="1"/>
</dbReference>
<comment type="caution">
    <text evidence="2">The sequence shown here is derived from an EMBL/GenBank/DDBJ whole genome shotgun (WGS) entry which is preliminary data.</text>
</comment>
<dbReference type="InterPro" id="IPR015943">
    <property type="entry name" value="WD40/YVTN_repeat-like_dom_sf"/>
</dbReference>
<feature type="signal peptide" evidence="1">
    <location>
        <begin position="1"/>
        <end position="19"/>
    </location>
</feature>
<dbReference type="RefSeq" id="WP_379599559.1">
    <property type="nucleotide sequence ID" value="NZ_JBHRTN010000028.1"/>
</dbReference>
<reference evidence="3" key="1">
    <citation type="journal article" date="2019" name="Int. J. Syst. Evol. Microbiol.">
        <title>The Global Catalogue of Microorganisms (GCM) 10K type strain sequencing project: providing services to taxonomists for standard genome sequencing and annotation.</title>
        <authorList>
            <consortium name="The Broad Institute Genomics Platform"/>
            <consortium name="The Broad Institute Genome Sequencing Center for Infectious Disease"/>
            <person name="Wu L."/>
            <person name="Ma J."/>
        </authorList>
    </citation>
    <scope>NUCLEOTIDE SEQUENCE [LARGE SCALE GENOMIC DNA]</scope>
    <source>
        <strain evidence="3">KCTC 52094</strain>
    </source>
</reference>
<keyword evidence="3" id="KW-1185">Reference proteome</keyword>
<name>A0ABV7G6K1_9PROT</name>
<protein>
    <submittedName>
        <fullName evidence="2">SMP-30/gluconolactonase/LRE family protein</fullName>
    </submittedName>
</protein>
<evidence type="ECO:0000313" key="3">
    <source>
        <dbReference type="Proteomes" id="UP001595593"/>
    </source>
</evidence>
<sequence length="328" mass="34579">MTYHILLATLAGLALSACDAQSRGTAPEDVSALSARPLLDAIAYPEGIAYNSAGVYYVASAADGAVTRVNLDDNTATLLVPGGRLAPAGDRDFPVALGIKLDESDRLWITGGVRGDLHIIDAQSGRTVISLAKPDGPASLLNDLALTQDAAYITDSSRPVLWRVNRSGGEIGALEPWLELETAIPYSEGPNLNGIVATPDGSTLVAVQMNTGFLWTIDVAERTATRIDLGGALLRGGDGLVLDGQRLYATLQDTHEVVAIDLAPGFVSGTIVGRLQDERFAAPATAFVEAGKLYVVVTQMNRFADNSAVRPFNVYEMPLSAIHPEGRP</sequence>
<keyword evidence="1" id="KW-0732">Signal</keyword>
<organism evidence="2 3">
    <name type="scientific">Teichococcus globiformis</name>
    <dbReference type="NCBI Taxonomy" id="2307229"/>
    <lineage>
        <taxon>Bacteria</taxon>
        <taxon>Pseudomonadati</taxon>
        <taxon>Pseudomonadota</taxon>
        <taxon>Alphaproteobacteria</taxon>
        <taxon>Acetobacterales</taxon>
        <taxon>Roseomonadaceae</taxon>
        <taxon>Roseomonas</taxon>
    </lineage>
</organism>